<accession>A0A1I3RK46</accession>
<keyword evidence="4" id="KW-0472">Membrane</keyword>
<dbReference type="RefSeq" id="WP_075035354.1">
    <property type="nucleotide sequence ID" value="NZ_FOSB01000002.1"/>
</dbReference>
<sequence length="351" mass="39482">MTKRIVRVRRRKKKKKLRLIAALLFLLTLIIGGGFYYVSQVYTAAFEDLNRGDKSNLREEAVDAQSDPISILLMGVEDYSTDGSAGRADTQIVLTLNPDTHKMTMTSVPRDTRVDIPASKVGRNYAGSHKINAAYSLGEVSGYGAEKLTVETVEELLDIPIDKYATVNFEGFIEIVDVLGGITIDVKEGFWERSSVDYYKQIEFEEGPMHMSGEEALAFVRMRKREVAVTYTRDERQRQFIKASIDEALSAGTLFKIGELSDVVGENVSTNLNPREMLGLQKAFSSQESNTETIEIEGENTRLNDGLYYFLPDEESLKEVQIDLRNALELPIPDELTEPSIGNKEETNYYN</sequence>
<dbReference type="Proteomes" id="UP000183557">
    <property type="component" value="Unassembled WGS sequence"/>
</dbReference>
<evidence type="ECO:0000256" key="4">
    <source>
        <dbReference type="ARBA" id="ARBA00022989"/>
    </source>
</evidence>
<keyword evidence="3" id="KW-0735">Signal-anchor</keyword>
<organism evidence="6 7">
    <name type="scientific">Halobacillus dabanensis</name>
    <dbReference type="NCBI Taxonomy" id="240302"/>
    <lineage>
        <taxon>Bacteria</taxon>
        <taxon>Bacillati</taxon>
        <taxon>Bacillota</taxon>
        <taxon>Bacilli</taxon>
        <taxon>Bacillales</taxon>
        <taxon>Bacillaceae</taxon>
        <taxon>Halobacillus</taxon>
    </lineage>
</organism>
<keyword evidence="4" id="KW-1133">Transmembrane helix</keyword>
<keyword evidence="7" id="KW-1185">Reference proteome</keyword>
<evidence type="ECO:0000256" key="1">
    <source>
        <dbReference type="ARBA" id="ARBA00006068"/>
    </source>
</evidence>
<keyword evidence="2" id="KW-0812">Transmembrane</keyword>
<dbReference type="Pfam" id="PF03816">
    <property type="entry name" value="LytR_cpsA_psr"/>
    <property type="match status" value="1"/>
</dbReference>
<dbReference type="InterPro" id="IPR050922">
    <property type="entry name" value="LytR/CpsA/Psr_CW_biosynth"/>
</dbReference>
<dbReference type="PANTHER" id="PTHR33392">
    <property type="entry name" value="POLYISOPRENYL-TEICHOIC ACID--PEPTIDOGLYCAN TEICHOIC ACID TRANSFERASE TAGU"/>
    <property type="match status" value="1"/>
</dbReference>
<evidence type="ECO:0000256" key="3">
    <source>
        <dbReference type="ARBA" id="ARBA00022968"/>
    </source>
</evidence>
<protein>
    <submittedName>
        <fullName evidence="6">Transcriptional attenuator, LytR family</fullName>
    </submittedName>
</protein>
<dbReference type="STRING" id="240302.BN982_01479"/>
<evidence type="ECO:0000259" key="5">
    <source>
        <dbReference type="Pfam" id="PF03816"/>
    </source>
</evidence>
<evidence type="ECO:0000313" key="7">
    <source>
        <dbReference type="Proteomes" id="UP000183557"/>
    </source>
</evidence>
<evidence type="ECO:0000256" key="2">
    <source>
        <dbReference type="ARBA" id="ARBA00022692"/>
    </source>
</evidence>
<dbReference type="GO" id="GO:0071555">
    <property type="term" value="P:cell wall organization"/>
    <property type="evidence" value="ECO:0007669"/>
    <property type="project" value="UniProtKB-KW"/>
</dbReference>
<comment type="similarity">
    <text evidence="1">Belongs to the LytR/CpsA/Psr (LCP) family.</text>
</comment>
<dbReference type="InterPro" id="IPR004474">
    <property type="entry name" value="LytR_CpsA_psr"/>
</dbReference>
<dbReference type="EMBL" id="FOSB01000002">
    <property type="protein sequence ID" value="SFJ46099.1"/>
    <property type="molecule type" value="Genomic_DNA"/>
</dbReference>
<reference evidence="7" key="1">
    <citation type="submission" date="2016-10" db="EMBL/GenBank/DDBJ databases">
        <authorList>
            <person name="Varghese N."/>
            <person name="Submissions S."/>
        </authorList>
    </citation>
    <scope>NUCLEOTIDE SEQUENCE [LARGE SCALE GENOMIC DNA]</scope>
    <source>
        <strain evidence="7">CGMCC 1.3704</strain>
    </source>
</reference>
<proteinExistence type="inferred from homology"/>
<dbReference type="OrthoDB" id="27330at2"/>
<dbReference type="PANTHER" id="PTHR33392:SF10">
    <property type="entry name" value="POLYISOPRENYL-TEICHOIC ACID--PEPTIDOGLYCAN TEICHOIC ACID TRANSFERASE TAGV"/>
    <property type="match status" value="1"/>
</dbReference>
<evidence type="ECO:0000313" key="6">
    <source>
        <dbReference type="EMBL" id="SFJ46099.1"/>
    </source>
</evidence>
<name>A0A1I3RK46_HALDA</name>
<gene>
    <name evidence="6" type="ORF">SAMN04487936_102260</name>
</gene>
<feature type="domain" description="Cell envelope-related transcriptional attenuator" evidence="5">
    <location>
        <begin position="87"/>
        <end position="248"/>
    </location>
</feature>
<dbReference type="AlphaFoldDB" id="A0A1I3RK46"/>
<dbReference type="Gene3D" id="3.40.630.190">
    <property type="entry name" value="LCP protein"/>
    <property type="match status" value="1"/>
</dbReference>
<dbReference type="NCBIfam" id="TIGR00350">
    <property type="entry name" value="lytR_cpsA_psr"/>
    <property type="match status" value="1"/>
</dbReference>